<evidence type="ECO:0000313" key="2">
    <source>
        <dbReference type="EMBL" id="KAF2813614.1"/>
    </source>
</evidence>
<dbReference type="Gene3D" id="1.10.150.50">
    <property type="entry name" value="Transcription Factor, Ets-1"/>
    <property type="match status" value="1"/>
</dbReference>
<dbReference type="InterPro" id="IPR001660">
    <property type="entry name" value="SAM"/>
</dbReference>
<evidence type="ECO:0000313" key="4">
    <source>
        <dbReference type="RefSeq" id="XP_033580578.1"/>
    </source>
</evidence>
<dbReference type="RefSeq" id="XP_033580578.1">
    <property type="nucleotide sequence ID" value="XM_033714327.1"/>
</dbReference>
<dbReference type="OrthoDB" id="1919336at2759"/>
<feature type="non-terminal residue" evidence="2">
    <location>
        <position position="74"/>
    </location>
</feature>
<organism evidence="2">
    <name type="scientific">Mytilinidion resinicola</name>
    <dbReference type="NCBI Taxonomy" id="574789"/>
    <lineage>
        <taxon>Eukaryota</taxon>
        <taxon>Fungi</taxon>
        <taxon>Dikarya</taxon>
        <taxon>Ascomycota</taxon>
        <taxon>Pezizomycotina</taxon>
        <taxon>Dothideomycetes</taxon>
        <taxon>Pleosporomycetidae</taxon>
        <taxon>Mytilinidiales</taxon>
        <taxon>Mytilinidiaceae</taxon>
        <taxon>Mytilinidion</taxon>
    </lineage>
</organism>
<evidence type="ECO:0000259" key="1">
    <source>
        <dbReference type="Pfam" id="PF00536"/>
    </source>
</evidence>
<proteinExistence type="predicted"/>
<keyword evidence="3" id="KW-1185">Reference proteome</keyword>
<reference evidence="4" key="3">
    <citation type="submission" date="2025-04" db="UniProtKB">
        <authorList>
            <consortium name="RefSeq"/>
        </authorList>
    </citation>
    <scope>IDENTIFICATION</scope>
    <source>
        <strain evidence="4">CBS 304.34</strain>
    </source>
</reference>
<feature type="domain" description="SAM" evidence="1">
    <location>
        <begin position="19"/>
        <end position="70"/>
    </location>
</feature>
<dbReference type="Pfam" id="PF00536">
    <property type="entry name" value="SAM_1"/>
    <property type="match status" value="1"/>
</dbReference>
<dbReference type="SUPFAM" id="SSF47769">
    <property type="entry name" value="SAM/Pointed domain"/>
    <property type="match status" value="1"/>
</dbReference>
<dbReference type="Proteomes" id="UP000504636">
    <property type="component" value="Unplaced"/>
</dbReference>
<feature type="non-terminal residue" evidence="2">
    <location>
        <position position="1"/>
    </location>
</feature>
<dbReference type="EMBL" id="MU003696">
    <property type="protein sequence ID" value="KAF2813614.1"/>
    <property type="molecule type" value="Genomic_DNA"/>
</dbReference>
<sequence>CQHYNHHHTFIMAELKHILERLGLGEYYDTLVSNGFERWDTVLEITEDDLSALEFKRGHRRLLQREITRFREHP</sequence>
<gene>
    <name evidence="2 4" type="ORF">BDZ99DRAFT_338006</name>
</gene>
<dbReference type="InterPro" id="IPR013761">
    <property type="entry name" value="SAM/pointed_sf"/>
</dbReference>
<dbReference type="AlphaFoldDB" id="A0A6A6Z025"/>
<dbReference type="GeneID" id="54455220"/>
<protein>
    <recommendedName>
        <fullName evidence="1">SAM domain-containing protein</fullName>
    </recommendedName>
</protein>
<evidence type="ECO:0000313" key="3">
    <source>
        <dbReference type="Proteomes" id="UP000504636"/>
    </source>
</evidence>
<name>A0A6A6Z025_9PEZI</name>
<accession>A0A6A6Z025</accession>
<reference evidence="2 4" key="1">
    <citation type="journal article" date="2020" name="Stud. Mycol.">
        <title>101 Dothideomycetes genomes: a test case for predicting lifestyles and emergence of pathogens.</title>
        <authorList>
            <person name="Haridas S."/>
            <person name="Albert R."/>
            <person name="Binder M."/>
            <person name="Bloem J."/>
            <person name="Labutti K."/>
            <person name="Salamov A."/>
            <person name="Andreopoulos B."/>
            <person name="Baker S."/>
            <person name="Barry K."/>
            <person name="Bills G."/>
            <person name="Bluhm B."/>
            <person name="Cannon C."/>
            <person name="Castanera R."/>
            <person name="Culley D."/>
            <person name="Daum C."/>
            <person name="Ezra D."/>
            <person name="Gonzalez J."/>
            <person name="Henrissat B."/>
            <person name="Kuo A."/>
            <person name="Liang C."/>
            <person name="Lipzen A."/>
            <person name="Lutzoni F."/>
            <person name="Magnuson J."/>
            <person name="Mondo S."/>
            <person name="Nolan M."/>
            <person name="Ohm R."/>
            <person name="Pangilinan J."/>
            <person name="Park H.-J."/>
            <person name="Ramirez L."/>
            <person name="Alfaro M."/>
            <person name="Sun H."/>
            <person name="Tritt A."/>
            <person name="Yoshinaga Y."/>
            <person name="Zwiers L.-H."/>
            <person name="Turgeon B."/>
            <person name="Goodwin S."/>
            <person name="Spatafora J."/>
            <person name="Crous P."/>
            <person name="Grigoriev I."/>
        </authorList>
    </citation>
    <scope>NUCLEOTIDE SEQUENCE</scope>
    <source>
        <strain evidence="2 4">CBS 304.34</strain>
    </source>
</reference>
<reference evidence="4" key="2">
    <citation type="submission" date="2020-04" db="EMBL/GenBank/DDBJ databases">
        <authorList>
            <consortium name="NCBI Genome Project"/>
        </authorList>
    </citation>
    <scope>NUCLEOTIDE SEQUENCE</scope>
    <source>
        <strain evidence="4">CBS 304.34</strain>
    </source>
</reference>